<keyword evidence="2 4" id="KW-0442">Lipid degradation</keyword>
<evidence type="ECO:0000256" key="2">
    <source>
        <dbReference type="ARBA" id="ARBA00022963"/>
    </source>
</evidence>
<dbReference type="Proteomes" id="UP001144341">
    <property type="component" value="Unassembled WGS sequence"/>
</dbReference>
<feature type="active site" description="Nucleophile" evidence="4">
    <location>
        <position position="52"/>
    </location>
</feature>
<keyword evidence="1 4" id="KW-0378">Hydrolase</keyword>
<dbReference type="PANTHER" id="PTHR14226:SF29">
    <property type="entry name" value="NEUROPATHY TARGET ESTERASE SWS"/>
    <property type="match status" value="1"/>
</dbReference>
<gene>
    <name evidence="6" type="ORF">O0931_02430</name>
</gene>
<feature type="short sequence motif" description="DGA/G" evidence="4">
    <location>
        <begin position="201"/>
        <end position="203"/>
    </location>
</feature>
<dbReference type="PROSITE" id="PS51635">
    <property type="entry name" value="PNPLA"/>
    <property type="match status" value="1"/>
</dbReference>
<dbReference type="InterPro" id="IPR016035">
    <property type="entry name" value="Acyl_Trfase/lysoPLipase"/>
</dbReference>
<dbReference type="EMBL" id="JAPWGL010000001">
    <property type="protein sequence ID" value="MCZ4222145.1"/>
    <property type="molecule type" value="Genomic_DNA"/>
</dbReference>
<evidence type="ECO:0000259" key="5">
    <source>
        <dbReference type="PROSITE" id="PS51635"/>
    </source>
</evidence>
<dbReference type="PANTHER" id="PTHR14226">
    <property type="entry name" value="NEUROPATHY TARGET ESTERASE/SWISS CHEESE D.MELANOGASTER"/>
    <property type="match status" value="1"/>
</dbReference>
<keyword evidence="3 4" id="KW-0443">Lipid metabolism</keyword>
<dbReference type="Pfam" id="PF01734">
    <property type="entry name" value="Patatin"/>
    <property type="match status" value="1"/>
</dbReference>
<comment type="caution">
    <text evidence="6">The sequence shown here is derived from an EMBL/GenBank/DDBJ whole genome shotgun (WGS) entry which is preliminary data.</text>
</comment>
<reference evidence="6" key="1">
    <citation type="submission" date="2022-12" db="EMBL/GenBank/DDBJ databases">
        <title>Genome sequence of SJ11.</title>
        <authorList>
            <person name="Woo H."/>
        </authorList>
    </citation>
    <scope>NUCLEOTIDE SEQUENCE</scope>
    <source>
        <strain evidence="6">SJ11</strain>
    </source>
</reference>
<name>A0ABT4KTP0_9SPHI</name>
<evidence type="ECO:0000256" key="1">
    <source>
        <dbReference type="ARBA" id="ARBA00022801"/>
    </source>
</evidence>
<evidence type="ECO:0000313" key="7">
    <source>
        <dbReference type="Proteomes" id="UP001144341"/>
    </source>
</evidence>
<sequence length="765" mass="86907">MLLLLVLCCTQLHAQKVGLVFSGGGAKGLAHIGTLKALEENHIPIDYITGTSMGGIVGAMYAAGYSPAQIEKIALGDEFQNWVNGRYTSDYTYFFEKNASNASMLTAKVAIDTGFHFSFRSNLINDIPLNFAFLELFSQASAVSKDNFNNLFVPFRCMVADVLSQKSITVGKGSLAEAVRATMTVPIIYRPIKLDGKYVFDGGLYNNFPADVMEKEFKPDYIIGANVSSKTYNEYPKNNDERLMNRFLVFMFLSKSDSTMVGKNGVYIQPDLTDYSVTNFSPVEDLIKKGYDATMADMDKIKALISRRVSDEDLAKRRAKFNKKKPDFVFSNIIVSGVNEQQKRYVERLFKSDKQTFNLQDIKRGYYKLVADQTFETIYPKIVYEPTTDSYTFEIVAQPKKSFKLDLGGNISTRPISNVFLGAQYNYLNRKAYTFGTSFYSGRFYESVQVSGRVDYPTKLPLFLGAELTYNHWNFYNTSQIFIENPHPIYIEQADRKIDLMMGVPLNYNTKIVLHSAFINNQDEYSPNSTFAVGDLLDQTVFNGFKGSLNLEKNSLNRKQYATRGQSFMLSFNFTTGRENYNPGNIFRNIVPANTIKPSTHLRQWVSVKLTQENYFLHLKKYTLGYLIEGVISNQPLFNNYYSTLLASPAFYPLQDSRSLFLDKFRASTYAAGGIKNIFSVRKNLDFRLEGYLFLPHKEYELNNLQDVAYAKAITKIRYAGTAGFVYHTPVGPVSLSYNLYNDAIKRNGVLLHIGYLIYNKRSIE</sequence>
<evidence type="ECO:0000313" key="6">
    <source>
        <dbReference type="EMBL" id="MCZ4222145.1"/>
    </source>
</evidence>
<dbReference type="CDD" id="cd07205">
    <property type="entry name" value="Pat_PNPLA6_PNPLA7_NTE1_like"/>
    <property type="match status" value="1"/>
</dbReference>
<accession>A0ABT4KTP0</accession>
<evidence type="ECO:0000256" key="4">
    <source>
        <dbReference type="PROSITE-ProRule" id="PRU01161"/>
    </source>
</evidence>
<feature type="short sequence motif" description="GXGXXG" evidence="4">
    <location>
        <begin position="23"/>
        <end position="28"/>
    </location>
</feature>
<organism evidence="6 7">
    <name type="scientific">Pedobacter rhodius</name>
    <dbReference type="NCBI Taxonomy" id="3004098"/>
    <lineage>
        <taxon>Bacteria</taxon>
        <taxon>Pseudomonadati</taxon>
        <taxon>Bacteroidota</taxon>
        <taxon>Sphingobacteriia</taxon>
        <taxon>Sphingobacteriales</taxon>
        <taxon>Sphingobacteriaceae</taxon>
        <taxon>Pedobacter</taxon>
    </lineage>
</organism>
<feature type="active site" description="Proton acceptor" evidence="4">
    <location>
        <position position="201"/>
    </location>
</feature>
<evidence type="ECO:0000256" key="3">
    <source>
        <dbReference type="ARBA" id="ARBA00023098"/>
    </source>
</evidence>
<dbReference type="InterPro" id="IPR050301">
    <property type="entry name" value="NTE"/>
</dbReference>
<keyword evidence="7" id="KW-1185">Reference proteome</keyword>
<dbReference type="InterPro" id="IPR002641">
    <property type="entry name" value="PNPLA_dom"/>
</dbReference>
<feature type="domain" description="PNPLA" evidence="5">
    <location>
        <begin position="19"/>
        <end position="214"/>
    </location>
</feature>
<feature type="short sequence motif" description="GXSXG" evidence="4">
    <location>
        <begin position="50"/>
        <end position="54"/>
    </location>
</feature>
<dbReference type="RefSeq" id="WP_269413956.1">
    <property type="nucleotide sequence ID" value="NZ_JAPWGL010000001.1"/>
</dbReference>
<dbReference type="Gene3D" id="3.40.1090.10">
    <property type="entry name" value="Cytosolic phospholipase A2 catalytic domain"/>
    <property type="match status" value="2"/>
</dbReference>
<dbReference type="SUPFAM" id="SSF52151">
    <property type="entry name" value="FabD/lysophospholipase-like"/>
    <property type="match status" value="1"/>
</dbReference>
<proteinExistence type="predicted"/>
<protein>
    <submittedName>
        <fullName evidence="6">Patatin-like phospholipase family protein</fullName>
    </submittedName>
</protein>